<dbReference type="SMART" id="SM00225">
    <property type="entry name" value="BTB"/>
    <property type="match status" value="1"/>
</dbReference>
<dbReference type="SUPFAM" id="SSF54695">
    <property type="entry name" value="POZ domain"/>
    <property type="match status" value="1"/>
</dbReference>
<dbReference type="Gene3D" id="1.25.40.420">
    <property type="match status" value="1"/>
</dbReference>
<organism evidence="2 3">
    <name type="scientific">Trichonephila clavata</name>
    <name type="common">Joro spider</name>
    <name type="synonym">Nephila clavata</name>
    <dbReference type="NCBI Taxonomy" id="2740835"/>
    <lineage>
        <taxon>Eukaryota</taxon>
        <taxon>Metazoa</taxon>
        <taxon>Ecdysozoa</taxon>
        <taxon>Arthropoda</taxon>
        <taxon>Chelicerata</taxon>
        <taxon>Arachnida</taxon>
        <taxon>Araneae</taxon>
        <taxon>Araneomorphae</taxon>
        <taxon>Entelegynae</taxon>
        <taxon>Araneoidea</taxon>
        <taxon>Nephilidae</taxon>
        <taxon>Trichonephila</taxon>
    </lineage>
</organism>
<dbReference type="InterPro" id="IPR011333">
    <property type="entry name" value="SKP1/BTB/POZ_sf"/>
</dbReference>
<gene>
    <name evidence="2" type="primary">Tdpoz3</name>
    <name evidence="2" type="ORF">TNCT_60851</name>
</gene>
<dbReference type="Gene3D" id="3.30.710.10">
    <property type="entry name" value="Potassium Channel Kv1.1, Chain A"/>
    <property type="match status" value="1"/>
</dbReference>
<dbReference type="AlphaFoldDB" id="A0A8X6GXB7"/>
<evidence type="ECO:0000259" key="1">
    <source>
        <dbReference type="PROSITE" id="PS50097"/>
    </source>
</evidence>
<keyword evidence="3" id="KW-1185">Reference proteome</keyword>
<dbReference type="Pfam" id="PF00651">
    <property type="entry name" value="BTB"/>
    <property type="match status" value="1"/>
</dbReference>
<name>A0A8X6GXB7_TRICU</name>
<reference evidence="2" key="1">
    <citation type="submission" date="2020-07" db="EMBL/GenBank/DDBJ databases">
        <title>Multicomponent nature underlies the extraordinary mechanical properties of spider dragline silk.</title>
        <authorList>
            <person name="Kono N."/>
            <person name="Nakamura H."/>
            <person name="Mori M."/>
            <person name="Yoshida Y."/>
            <person name="Ohtoshi R."/>
            <person name="Malay A.D."/>
            <person name="Moran D.A.P."/>
            <person name="Tomita M."/>
            <person name="Numata K."/>
            <person name="Arakawa K."/>
        </authorList>
    </citation>
    <scope>NUCLEOTIDE SEQUENCE</scope>
</reference>
<proteinExistence type="predicted"/>
<comment type="caution">
    <text evidence="2">The sequence shown here is derived from an EMBL/GenBank/DDBJ whole genome shotgun (WGS) entry which is preliminary data.</text>
</comment>
<dbReference type="InterPro" id="IPR000210">
    <property type="entry name" value="BTB/POZ_dom"/>
</dbReference>
<feature type="domain" description="BTB" evidence="1">
    <location>
        <begin position="147"/>
        <end position="209"/>
    </location>
</feature>
<dbReference type="PROSITE" id="PS50097">
    <property type="entry name" value="BTB"/>
    <property type="match status" value="1"/>
</dbReference>
<protein>
    <submittedName>
        <fullName evidence="2">TD and POZ domain-containing protein 3</fullName>
    </submittedName>
</protein>
<dbReference type="PANTHER" id="PTHR24413">
    <property type="entry name" value="SPECKLE-TYPE POZ PROTEIN"/>
    <property type="match status" value="1"/>
</dbReference>
<evidence type="ECO:0000313" key="2">
    <source>
        <dbReference type="EMBL" id="GFQ75609.1"/>
    </source>
</evidence>
<dbReference type="OrthoDB" id="6437200at2759"/>
<dbReference type="EMBL" id="BMAO01011690">
    <property type="protein sequence ID" value="GFQ75609.1"/>
    <property type="molecule type" value="Genomic_DNA"/>
</dbReference>
<accession>A0A8X6GXB7</accession>
<dbReference type="Proteomes" id="UP000887116">
    <property type="component" value="Unassembled WGS sequence"/>
</dbReference>
<evidence type="ECO:0000313" key="3">
    <source>
        <dbReference type="Proteomes" id="UP000887116"/>
    </source>
</evidence>
<sequence>MSCTFTKECSKNSILTIHRESAATQAMFSNEMKETLDNEVHIRGFIKTYNSFVIVPGKSKAFKEVFEPNCKSKLIHLGFSIREHSTIEGKVFISEKKRKKDVGDKVRSVKEEKALSRTNPPSTDRFEPLKELSNDFALLLNEKTPFADVQLKCGSITIPAHKVILSTRSPVFRAMFSNEMKETLDNEVHITDIDVSVLQAMLTYVYTGQTGNLSYNLAGDLLFAADKYELKGLKIVMIDDLKSNVSVENVLQLLVLGDLHAQDLKAFAMDFMRDKCTEFSMIENTEEWQTLAKERSALAIEVLTLLIKSKEKK</sequence>